<dbReference type="EMBL" id="JXUW01000021">
    <property type="protein sequence ID" value="KJE76121.1"/>
    <property type="molecule type" value="Genomic_DNA"/>
</dbReference>
<gene>
    <name evidence="1" type="ORF">FEAC_21030</name>
</gene>
<dbReference type="AlphaFoldDB" id="A0A0D8FSJ9"/>
<dbReference type="STRING" id="1121877.FEAC_21030"/>
<dbReference type="Proteomes" id="UP000032336">
    <property type="component" value="Unassembled WGS sequence"/>
</dbReference>
<proteinExistence type="predicted"/>
<dbReference type="RefSeq" id="WP_269078266.1">
    <property type="nucleotide sequence ID" value="NZ_JQKF01000038.1"/>
</dbReference>
<sequence length="41" mass="4598">MGIRERMYPEETELPALLGHCADVRYVLNLVRISGSPARAI</sequence>
<evidence type="ECO:0000313" key="2">
    <source>
        <dbReference type="Proteomes" id="UP000032336"/>
    </source>
</evidence>
<comment type="caution">
    <text evidence="1">The sequence shown here is derived from an EMBL/GenBank/DDBJ whole genome shotgun (WGS) entry which is preliminary data.</text>
</comment>
<evidence type="ECO:0000313" key="1">
    <source>
        <dbReference type="EMBL" id="KJE76121.1"/>
    </source>
</evidence>
<accession>A0A0D8FSJ9</accession>
<reference evidence="1 2" key="1">
    <citation type="submission" date="2015-01" db="EMBL/GenBank/DDBJ databases">
        <title>Draft genome of the acidophilic iron oxidizer Ferrimicrobium acidiphilum strain T23.</title>
        <authorList>
            <person name="Poehlein A."/>
            <person name="Eisen S."/>
            <person name="Schloemann M."/>
            <person name="Johnson B.D."/>
            <person name="Daniel R."/>
            <person name="Muehling M."/>
        </authorList>
    </citation>
    <scope>NUCLEOTIDE SEQUENCE [LARGE SCALE GENOMIC DNA]</scope>
    <source>
        <strain evidence="1 2">T23</strain>
    </source>
</reference>
<keyword evidence="2" id="KW-1185">Reference proteome</keyword>
<organism evidence="1 2">
    <name type="scientific">Ferrimicrobium acidiphilum DSM 19497</name>
    <dbReference type="NCBI Taxonomy" id="1121877"/>
    <lineage>
        <taxon>Bacteria</taxon>
        <taxon>Bacillati</taxon>
        <taxon>Actinomycetota</taxon>
        <taxon>Acidimicrobiia</taxon>
        <taxon>Acidimicrobiales</taxon>
        <taxon>Acidimicrobiaceae</taxon>
        <taxon>Ferrimicrobium</taxon>
    </lineage>
</organism>
<dbReference type="GeneID" id="78374215"/>
<protein>
    <submittedName>
        <fullName evidence="1">Uncharacterized protein</fullName>
    </submittedName>
</protein>
<name>A0A0D8FSJ9_9ACTN</name>